<evidence type="ECO:0008006" key="4">
    <source>
        <dbReference type="Google" id="ProtNLM"/>
    </source>
</evidence>
<feature type="compositionally biased region" description="Basic residues" evidence="1">
    <location>
        <begin position="167"/>
        <end position="176"/>
    </location>
</feature>
<reference evidence="2 3" key="1">
    <citation type="submission" date="2021-01" db="EMBL/GenBank/DDBJ databases">
        <title>WGS of actinomycetes isolated from Thailand.</title>
        <authorList>
            <person name="Thawai C."/>
        </authorList>
    </citation>
    <scope>NUCLEOTIDE SEQUENCE [LARGE SCALE GENOMIC DNA]</scope>
    <source>
        <strain evidence="2 3">CA3R110</strain>
    </source>
</reference>
<dbReference type="Proteomes" id="UP000621510">
    <property type="component" value="Unassembled WGS sequence"/>
</dbReference>
<feature type="compositionally biased region" description="Basic residues" evidence="1">
    <location>
        <begin position="199"/>
        <end position="208"/>
    </location>
</feature>
<gene>
    <name evidence="2" type="ORF">JK364_50445</name>
</gene>
<evidence type="ECO:0000313" key="3">
    <source>
        <dbReference type="Proteomes" id="UP000621510"/>
    </source>
</evidence>
<feature type="compositionally biased region" description="Basic and acidic residues" evidence="1">
    <location>
        <begin position="188"/>
        <end position="198"/>
    </location>
</feature>
<accession>A0ABS1Q7Z5</accession>
<evidence type="ECO:0000313" key="2">
    <source>
        <dbReference type="EMBL" id="MBL1120459.1"/>
    </source>
</evidence>
<feature type="compositionally biased region" description="Polar residues" evidence="1">
    <location>
        <begin position="80"/>
        <end position="94"/>
    </location>
</feature>
<dbReference type="InterPro" id="IPR012337">
    <property type="entry name" value="RNaseH-like_sf"/>
</dbReference>
<organism evidence="2 3">
    <name type="scientific">Streptomyces endocoffeicus</name>
    <dbReference type="NCBI Taxonomy" id="2898945"/>
    <lineage>
        <taxon>Bacteria</taxon>
        <taxon>Bacillati</taxon>
        <taxon>Actinomycetota</taxon>
        <taxon>Actinomycetes</taxon>
        <taxon>Kitasatosporales</taxon>
        <taxon>Streptomycetaceae</taxon>
        <taxon>Streptomyces</taxon>
    </lineage>
</organism>
<evidence type="ECO:0000256" key="1">
    <source>
        <dbReference type="SAM" id="MobiDB-lite"/>
    </source>
</evidence>
<feature type="region of interest" description="Disordered" evidence="1">
    <location>
        <begin position="138"/>
        <end position="208"/>
    </location>
</feature>
<feature type="region of interest" description="Disordered" evidence="1">
    <location>
        <begin position="80"/>
        <end position="119"/>
    </location>
</feature>
<name>A0ABS1Q7Z5_9ACTN</name>
<dbReference type="SUPFAM" id="SSF53098">
    <property type="entry name" value="Ribonuclease H-like"/>
    <property type="match status" value="1"/>
</dbReference>
<comment type="caution">
    <text evidence="2">The sequence shown here is derived from an EMBL/GenBank/DDBJ whole genome shotgun (WGS) entry which is preliminary data.</text>
</comment>
<protein>
    <recommendedName>
        <fullName evidence="4">Integrase catalytic domain-containing protein</fullName>
    </recommendedName>
</protein>
<proteinExistence type="predicted"/>
<sequence length="208" mass="23021">MDALRMAHGRAAPRPGCITHSDRGSEYISAEFRCVIRELRLRQSRGRTGSYFDNAAAEGFRALLETLGYLTPAEIGQRQQHALATQESSVQNHGKASVNRGKIQSRRPPGKGVASLPREALPTVRAMGITAQIIVRADSAHFSAKGPSSTPERGRRRHPPPPDPHPGAHRNQRSPHHPPPALMPVRESGLRRPVDRRRPPSAHLKRQW</sequence>
<keyword evidence="3" id="KW-1185">Reference proteome</keyword>
<dbReference type="EMBL" id="JAERRG010000051">
    <property type="protein sequence ID" value="MBL1120459.1"/>
    <property type="molecule type" value="Genomic_DNA"/>
</dbReference>